<dbReference type="Pfam" id="PF00072">
    <property type="entry name" value="Response_reg"/>
    <property type="match status" value="1"/>
</dbReference>
<name>A0A2G4EWK1_9CYAN</name>
<dbReference type="InterPro" id="IPR039420">
    <property type="entry name" value="WalR-like"/>
</dbReference>
<comment type="caution">
    <text evidence="8">The sequence shown here is derived from an EMBL/GenBank/DDBJ whole genome shotgun (WGS) entry which is preliminary data.</text>
</comment>
<dbReference type="PROSITE" id="PS50110">
    <property type="entry name" value="RESPONSE_REGULATORY"/>
    <property type="match status" value="1"/>
</dbReference>
<feature type="domain" description="Response regulatory" evidence="7">
    <location>
        <begin position="4"/>
        <end position="120"/>
    </location>
</feature>
<dbReference type="OrthoDB" id="466901at2"/>
<dbReference type="GO" id="GO:0003677">
    <property type="term" value="F:DNA binding"/>
    <property type="evidence" value="ECO:0007669"/>
    <property type="project" value="UniProtKB-KW"/>
</dbReference>
<evidence type="ECO:0000259" key="7">
    <source>
        <dbReference type="PROSITE" id="PS50110"/>
    </source>
</evidence>
<evidence type="ECO:0000259" key="6">
    <source>
        <dbReference type="PROSITE" id="PS50043"/>
    </source>
</evidence>
<evidence type="ECO:0000313" key="8">
    <source>
        <dbReference type="EMBL" id="PHX53901.1"/>
    </source>
</evidence>
<dbReference type="RefSeq" id="WP_096829146.1">
    <property type="nucleotide sequence ID" value="NZ_NXIB02000142.1"/>
</dbReference>
<evidence type="ECO:0000256" key="2">
    <source>
        <dbReference type="ARBA" id="ARBA00023125"/>
    </source>
</evidence>
<dbReference type="InterPro" id="IPR036388">
    <property type="entry name" value="WH-like_DNA-bd_sf"/>
</dbReference>
<keyword evidence="2 8" id="KW-0238">DNA-binding</keyword>
<dbReference type="PANTHER" id="PTHR43214">
    <property type="entry name" value="TWO-COMPONENT RESPONSE REGULATOR"/>
    <property type="match status" value="1"/>
</dbReference>
<dbReference type="Gene3D" id="1.10.10.10">
    <property type="entry name" value="Winged helix-like DNA-binding domain superfamily/Winged helix DNA-binding domain"/>
    <property type="match status" value="1"/>
</dbReference>
<dbReference type="SUPFAM" id="SSF46894">
    <property type="entry name" value="C-terminal effector domain of the bipartite response regulators"/>
    <property type="match status" value="1"/>
</dbReference>
<proteinExistence type="predicted"/>
<dbReference type="InterPro" id="IPR001789">
    <property type="entry name" value="Sig_transdc_resp-reg_receiver"/>
</dbReference>
<dbReference type="InterPro" id="IPR011006">
    <property type="entry name" value="CheY-like_superfamily"/>
</dbReference>
<dbReference type="InterPro" id="IPR000792">
    <property type="entry name" value="Tscrpt_reg_LuxR_C"/>
</dbReference>
<keyword evidence="1" id="KW-0805">Transcription regulation</keyword>
<evidence type="ECO:0000256" key="3">
    <source>
        <dbReference type="ARBA" id="ARBA00023163"/>
    </source>
</evidence>
<feature type="compositionally biased region" description="Low complexity" evidence="5">
    <location>
        <begin position="168"/>
        <end position="182"/>
    </location>
</feature>
<dbReference type="SMART" id="SM00421">
    <property type="entry name" value="HTH_LUXR"/>
    <property type="match status" value="1"/>
</dbReference>
<dbReference type="PRINTS" id="PR00038">
    <property type="entry name" value="HTHLUXR"/>
</dbReference>
<dbReference type="CDD" id="cd06170">
    <property type="entry name" value="LuxR_C_like"/>
    <property type="match status" value="1"/>
</dbReference>
<dbReference type="PROSITE" id="PS50043">
    <property type="entry name" value="HTH_LUXR_2"/>
    <property type="match status" value="1"/>
</dbReference>
<dbReference type="PROSITE" id="PS00622">
    <property type="entry name" value="HTH_LUXR_1"/>
    <property type="match status" value="1"/>
</dbReference>
<dbReference type="Pfam" id="PF00196">
    <property type="entry name" value="GerE"/>
    <property type="match status" value="1"/>
</dbReference>
<keyword evidence="9" id="KW-1185">Reference proteome</keyword>
<reference evidence="8" key="1">
    <citation type="submission" date="2017-10" db="EMBL/GenBank/DDBJ databases">
        <title>Draft genome sequence of the planktic cyanobacteria Tychonema bourrellyi isolated from alpine lentic freshwater.</title>
        <authorList>
            <person name="Tett A."/>
            <person name="Armanini F."/>
            <person name="Asnicar F."/>
            <person name="Boscaini A."/>
            <person name="Pasolli E."/>
            <person name="Zolfo M."/>
            <person name="Donati C."/>
            <person name="Salmaso N."/>
            <person name="Segata N."/>
        </authorList>
    </citation>
    <scope>NUCLEOTIDE SEQUENCE</scope>
    <source>
        <strain evidence="8">FEM_GT703</strain>
    </source>
</reference>
<dbReference type="PANTHER" id="PTHR43214:SF41">
    <property type="entry name" value="NITRATE_NITRITE RESPONSE REGULATOR PROTEIN NARP"/>
    <property type="match status" value="1"/>
</dbReference>
<accession>A0A2G4EWK1</accession>
<dbReference type="InterPro" id="IPR016032">
    <property type="entry name" value="Sig_transdc_resp-reg_C-effctor"/>
</dbReference>
<feature type="region of interest" description="Disordered" evidence="5">
    <location>
        <begin position="135"/>
        <end position="184"/>
    </location>
</feature>
<dbReference type="Proteomes" id="UP000226442">
    <property type="component" value="Unassembled WGS sequence"/>
</dbReference>
<dbReference type="AlphaFoldDB" id="A0A2G4EWK1"/>
<dbReference type="EMBL" id="NXIB02000142">
    <property type="protein sequence ID" value="PHX53901.1"/>
    <property type="molecule type" value="Genomic_DNA"/>
</dbReference>
<dbReference type="SMART" id="SM00448">
    <property type="entry name" value="REC"/>
    <property type="match status" value="1"/>
</dbReference>
<organism evidence="8 9">
    <name type="scientific">Tychonema bourrellyi FEM_GT703</name>
    <dbReference type="NCBI Taxonomy" id="2040638"/>
    <lineage>
        <taxon>Bacteria</taxon>
        <taxon>Bacillati</taxon>
        <taxon>Cyanobacteriota</taxon>
        <taxon>Cyanophyceae</taxon>
        <taxon>Oscillatoriophycideae</taxon>
        <taxon>Oscillatoriales</taxon>
        <taxon>Microcoleaceae</taxon>
        <taxon>Tychonema</taxon>
    </lineage>
</organism>
<dbReference type="GO" id="GO:0000160">
    <property type="term" value="P:phosphorelay signal transduction system"/>
    <property type="evidence" value="ECO:0007669"/>
    <property type="project" value="InterPro"/>
</dbReference>
<dbReference type="Gene3D" id="3.40.50.2300">
    <property type="match status" value="1"/>
</dbReference>
<keyword evidence="3" id="KW-0804">Transcription</keyword>
<evidence type="ECO:0000256" key="5">
    <source>
        <dbReference type="SAM" id="MobiDB-lite"/>
    </source>
</evidence>
<feature type="domain" description="HTH luxR-type" evidence="6">
    <location>
        <begin position="176"/>
        <end position="241"/>
    </location>
</feature>
<evidence type="ECO:0000313" key="9">
    <source>
        <dbReference type="Proteomes" id="UP000226442"/>
    </source>
</evidence>
<dbReference type="SUPFAM" id="SSF52172">
    <property type="entry name" value="CheY-like"/>
    <property type="match status" value="1"/>
</dbReference>
<keyword evidence="4" id="KW-0597">Phosphoprotein</keyword>
<evidence type="ECO:0000256" key="4">
    <source>
        <dbReference type="PROSITE-ProRule" id="PRU00169"/>
    </source>
</evidence>
<dbReference type="GO" id="GO:0006355">
    <property type="term" value="P:regulation of DNA-templated transcription"/>
    <property type="evidence" value="ECO:0007669"/>
    <property type="project" value="InterPro"/>
</dbReference>
<feature type="compositionally biased region" description="Basic and acidic residues" evidence="5">
    <location>
        <begin position="135"/>
        <end position="151"/>
    </location>
</feature>
<evidence type="ECO:0000256" key="1">
    <source>
        <dbReference type="ARBA" id="ARBA00023015"/>
    </source>
</evidence>
<feature type="modified residue" description="4-aspartylphosphate" evidence="4">
    <location>
        <position position="53"/>
    </location>
</feature>
<protein>
    <submittedName>
        <fullName evidence="8">DNA-binding response regulator</fullName>
    </submittedName>
</protein>
<gene>
    <name evidence="8" type="ORF">CP500_018980</name>
</gene>
<sequence length="246" mass="27841">MPLTILVADDDFATRLSINDYLEILGYSVIAAENGKEALGLVEEFQPHLIVTDITMPEMDGYELVRRVRTRPAFRLLPVIFLTERTSTEERIRGYQMGCDNFLAKPFELSELGVVIRSLLDRYALIAQAPSRSPEPEIIHTEGRNRVKGNGELDFSTQKSEMRDSLRDSSASRASMGPSSPMLTQREREVLNLLTEGLSNILIGDRLHLSPRTVEKHVSSLFRKTDSSNRAELVRFAMEHHLVGNW</sequence>